<protein>
    <submittedName>
        <fullName evidence="2">BnaA07g37230D protein</fullName>
    </submittedName>
</protein>
<keyword evidence="1" id="KW-1133">Transmembrane helix</keyword>
<reference evidence="2 3" key="1">
    <citation type="journal article" date="2014" name="Science">
        <title>Plant genetics. Early allopolyploid evolution in the post-Neolithic Brassica napus oilseed genome.</title>
        <authorList>
            <person name="Chalhoub B."/>
            <person name="Denoeud F."/>
            <person name="Liu S."/>
            <person name="Parkin I.A."/>
            <person name="Tang H."/>
            <person name="Wang X."/>
            <person name="Chiquet J."/>
            <person name="Belcram H."/>
            <person name="Tong C."/>
            <person name="Samans B."/>
            <person name="Correa M."/>
            <person name="Da Silva C."/>
            <person name="Just J."/>
            <person name="Falentin C."/>
            <person name="Koh C.S."/>
            <person name="Le Clainche I."/>
            <person name="Bernard M."/>
            <person name="Bento P."/>
            <person name="Noel B."/>
            <person name="Labadie K."/>
            <person name="Alberti A."/>
            <person name="Charles M."/>
            <person name="Arnaud D."/>
            <person name="Guo H."/>
            <person name="Daviaud C."/>
            <person name="Alamery S."/>
            <person name="Jabbari K."/>
            <person name="Zhao M."/>
            <person name="Edger P.P."/>
            <person name="Chelaifa H."/>
            <person name="Tack D."/>
            <person name="Lassalle G."/>
            <person name="Mestiri I."/>
            <person name="Schnel N."/>
            <person name="Le Paslier M.C."/>
            <person name="Fan G."/>
            <person name="Renault V."/>
            <person name="Bayer P.E."/>
            <person name="Golicz A.A."/>
            <person name="Manoli S."/>
            <person name="Lee T.H."/>
            <person name="Thi V.H."/>
            <person name="Chalabi S."/>
            <person name="Hu Q."/>
            <person name="Fan C."/>
            <person name="Tollenaere R."/>
            <person name="Lu Y."/>
            <person name="Battail C."/>
            <person name="Shen J."/>
            <person name="Sidebottom C.H."/>
            <person name="Wang X."/>
            <person name="Canaguier A."/>
            <person name="Chauveau A."/>
            <person name="Berard A."/>
            <person name="Deniot G."/>
            <person name="Guan M."/>
            <person name="Liu Z."/>
            <person name="Sun F."/>
            <person name="Lim Y.P."/>
            <person name="Lyons E."/>
            <person name="Town C.D."/>
            <person name="Bancroft I."/>
            <person name="Wang X."/>
            <person name="Meng J."/>
            <person name="Ma J."/>
            <person name="Pires J.C."/>
            <person name="King G.J."/>
            <person name="Brunel D."/>
            <person name="Delourme R."/>
            <person name="Renard M."/>
            <person name="Aury J.M."/>
            <person name="Adams K.L."/>
            <person name="Batley J."/>
            <person name="Snowdon R.J."/>
            <person name="Tost J."/>
            <person name="Edwards D."/>
            <person name="Zhou Y."/>
            <person name="Hua W."/>
            <person name="Sharpe A.G."/>
            <person name="Paterson A.H."/>
            <person name="Guan C."/>
            <person name="Wincker P."/>
        </authorList>
    </citation>
    <scope>NUCLEOTIDE SEQUENCE [LARGE SCALE GENOMIC DNA]</scope>
    <source>
        <strain evidence="3">cv. Darmor-bzh</strain>
    </source>
</reference>
<evidence type="ECO:0000313" key="3">
    <source>
        <dbReference type="Proteomes" id="UP000028999"/>
    </source>
</evidence>
<feature type="transmembrane region" description="Helical" evidence="1">
    <location>
        <begin position="12"/>
        <end position="34"/>
    </location>
</feature>
<name>A0A078JN96_BRANA</name>
<dbReference type="PaxDb" id="3708-A0A078JN96"/>
<organism evidence="2 3">
    <name type="scientific">Brassica napus</name>
    <name type="common">Rape</name>
    <dbReference type="NCBI Taxonomy" id="3708"/>
    <lineage>
        <taxon>Eukaryota</taxon>
        <taxon>Viridiplantae</taxon>
        <taxon>Streptophyta</taxon>
        <taxon>Embryophyta</taxon>
        <taxon>Tracheophyta</taxon>
        <taxon>Spermatophyta</taxon>
        <taxon>Magnoliopsida</taxon>
        <taxon>eudicotyledons</taxon>
        <taxon>Gunneridae</taxon>
        <taxon>Pentapetalae</taxon>
        <taxon>rosids</taxon>
        <taxon>malvids</taxon>
        <taxon>Brassicales</taxon>
        <taxon>Brassicaceae</taxon>
        <taxon>Brassiceae</taxon>
        <taxon>Brassica</taxon>
    </lineage>
</organism>
<dbReference type="Gramene" id="CDY66817">
    <property type="protein sequence ID" value="CDY66817"/>
    <property type="gene ID" value="GSBRNA2T00056628001"/>
</dbReference>
<gene>
    <name evidence="2" type="primary">BnaA07g37230D</name>
    <name evidence="2" type="ORF">GSBRNA2T00056628001</name>
</gene>
<dbReference type="Proteomes" id="UP000028999">
    <property type="component" value="Unassembled WGS sequence"/>
</dbReference>
<sequence length="59" mass="6490">MILNSASISLRIIVRCLFLLRVLRAASSTIAFFATPISMIPLSPNTSESTPFSDQHKPK</sequence>
<dbReference type="AlphaFoldDB" id="A0A078JN96"/>
<dbReference type="EMBL" id="LK035488">
    <property type="protein sequence ID" value="CDY66817.1"/>
    <property type="molecule type" value="Genomic_DNA"/>
</dbReference>
<proteinExistence type="predicted"/>
<accession>A0A078JN96</accession>
<keyword evidence="3" id="KW-1185">Reference proteome</keyword>
<evidence type="ECO:0000313" key="2">
    <source>
        <dbReference type="EMBL" id="CDY66817.1"/>
    </source>
</evidence>
<keyword evidence="1" id="KW-0472">Membrane</keyword>
<evidence type="ECO:0000256" key="1">
    <source>
        <dbReference type="SAM" id="Phobius"/>
    </source>
</evidence>
<keyword evidence="1" id="KW-0812">Transmembrane</keyword>